<dbReference type="Proteomes" id="UP000653076">
    <property type="component" value="Unassembled WGS sequence"/>
</dbReference>
<dbReference type="Gene3D" id="1.20.5.1930">
    <property type="match status" value="1"/>
</dbReference>
<keyword evidence="7" id="KW-0902">Two-component regulatory system</keyword>
<evidence type="ECO:0000313" key="12">
    <source>
        <dbReference type="Proteomes" id="UP000653076"/>
    </source>
</evidence>
<organism evidence="11 12">
    <name type="scientific">Micromonospora qiuiae</name>
    <dbReference type="NCBI Taxonomy" id="502268"/>
    <lineage>
        <taxon>Bacteria</taxon>
        <taxon>Bacillati</taxon>
        <taxon>Actinomycetota</taxon>
        <taxon>Actinomycetes</taxon>
        <taxon>Micromonosporales</taxon>
        <taxon>Micromonosporaceae</taxon>
        <taxon>Micromonospora</taxon>
    </lineage>
</organism>
<sequence>MSRFVPYVALCRAMLLGRLALTWAAVGVGIRFVDDIWQTAGALVVITTATTVQVTVLGRWPDVIRRRLGVLAIDAAIMIAVLVLSEGGVAFFCYAAGFAALTGVLLGTRAAPLWFADAGLGLVVAAQLLASDGTADSNAASFVLAFPVIDILCGYGAALMTATVARYIDASIAMAASAHRSAAASERARLARELHDSVAKTLRGVSFAAVALPTLLRRQPDLAEELASTVSAGADTAIRETRELLTGLRRDALDRPFSEHLHQVCRAWTERTQIPVRLDVTAVMEPTPAVRYELTEILNEALENVARHADATLVHVSLHERERQLLLTIRDDGAGFAPPDDLTTLSTEGSFGIVGMTERAQAAGGRLRVDSGSGRGTTVAAWVPLVAAADAATVLAATVLPVGR</sequence>
<evidence type="ECO:0000256" key="4">
    <source>
        <dbReference type="ARBA" id="ARBA00022692"/>
    </source>
</evidence>
<feature type="transmembrane region" description="Helical" evidence="9">
    <location>
        <begin position="7"/>
        <end position="30"/>
    </location>
</feature>
<feature type="domain" description="Histidine kinase" evidence="10">
    <location>
        <begin position="293"/>
        <end position="387"/>
    </location>
</feature>
<evidence type="ECO:0000259" key="10">
    <source>
        <dbReference type="PROSITE" id="PS50109"/>
    </source>
</evidence>
<feature type="transmembrane region" description="Helical" evidence="9">
    <location>
        <begin position="142"/>
        <end position="165"/>
    </location>
</feature>
<evidence type="ECO:0000256" key="9">
    <source>
        <dbReference type="SAM" id="Phobius"/>
    </source>
</evidence>
<keyword evidence="12" id="KW-1185">Reference proteome</keyword>
<comment type="subcellular location">
    <subcellularLocation>
        <location evidence="1">Cell membrane</location>
        <topology evidence="1">Multi-pass membrane protein</topology>
    </subcellularLocation>
</comment>
<dbReference type="InterPro" id="IPR005467">
    <property type="entry name" value="His_kinase_dom"/>
</dbReference>
<keyword evidence="8 9" id="KW-0472">Membrane</keyword>
<evidence type="ECO:0000256" key="6">
    <source>
        <dbReference type="ARBA" id="ARBA00022989"/>
    </source>
</evidence>
<gene>
    <name evidence="11" type="ORF">Vqi01_01490</name>
</gene>
<comment type="caution">
    <text evidence="11">The sequence shown here is derived from an EMBL/GenBank/DDBJ whole genome shotgun (WGS) entry which is preliminary data.</text>
</comment>
<evidence type="ECO:0000256" key="8">
    <source>
        <dbReference type="ARBA" id="ARBA00023136"/>
    </source>
</evidence>
<keyword evidence="6 9" id="KW-1133">Transmembrane helix</keyword>
<keyword evidence="3" id="KW-0808">Transferase</keyword>
<feature type="transmembrane region" description="Helical" evidence="9">
    <location>
        <begin position="89"/>
        <end position="106"/>
    </location>
</feature>
<evidence type="ECO:0000256" key="7">
    <source>
        <dbReference type="ARBA" id="ARBA00023012"/>
    </source>
</evidence>
<dbReference type="CDD" id="cd16917">
    <property type="entry name" value="HATPase_UhpB-NarQ-NarX-like"/>
    <property type="match status" value="1"/>
</dbReference>
<evidence type="ECO:0000256" key="2">
    <source>
        <dbReference type="ARBA" id="ARBA00022475"/>
    </source>
</evidence>
<dbReference type="PROSITE" id="PS50109">
    <property type="entry name" value="HIS_KIN"/>
    <property type="match status" value="1"/>
</dbReference>
<dbReference type="PANTHER" id="PTHR24421:SF37">
    <property type="entry name" value="SENSOR HISTIDINE KINASE NARS"/>
    <property type="match status" value="1"/>
</dbReference>
<dbReference type="SUPFAM" id="SSF55874">
    <property type="entry name" value="ATPase domain of HSP90 chaperone/DNA topoisomerase II/histidine kinase"/>
    <property type="match status" value="1"/>
</dbReference>
<evidence type="ECO:0000313" key="11">
    <source>
        <dbReference type="EMBL" id="GIJ24987.1"/>
    </source>
</evidence>
<evidence type="ECO:0000256" key="1">
    <source>
        <dbReference type="ARBA" id="ARBA00004651"/>
    </source>
</evidence>
<dbReference type="InterPro" id="IPR036890">
    <property type="entry name" value="HATPase_C_sf"/>
</dbReference>
<dbReference type="RefSeq" id="WP_204031929.1">
    <property type="nucleotide sequence ID" value="NZ_BOPC01000002.1"/>
</dbReference>
<proteinExistence type="predicted"/>
<evidence type="ECO:0000256" key="3">
    <source>
        <dbReference type="ARBA" id="ARBA00022679"/>
    </source>
</evidence>
<dbReference type="InterPro" id="IPR050482">
    <property type="entry name" value="Sensor_HK_TwoCompSys"/>
</dbReference>
<dbReference type="InterPro" id="IPR003594">
    <property type="entry name" value="HATPase_dom"/>
</dbReference>
<accession>A0ABQ4J484</accession>
<dbReference type="Pfam" id="PF07730">
    <property type="entry name" value="HisKA_3"/>
    <property type="match status" value="1"/>
</dbReference>
<reference evidence="11 12" key="1">
    <citation type="submission" date="2021-01" db="EMBL/GenBank/DDBJ databases">
        <title>Whole genome shotgun sequence of Verrucosispora qiuiae NBRC 106684.</title>
        <authorList>
            <person name="Komaki H."/>
            <person name="Tamura T."/>
        </authorList>
    </citation>
    <scope>NUCLEOTIDE SEQUENCE [LARGE SCALE GENOMIC DNA]</scope>
    <source>
        <strain evidence="11 12">NBRC 106684</strain>
    </source>
</reference>
<keyword evidence="2" id="KW-1003">Cell membrane</keyword>
<dbReference type="InterPro" id="IPR011712">
    <property type="entry name" value="Sig_transdc_His_kin_sub3_dim/P"/>
</dbReference>
<evidence type="ECO:0000256" key="5">
    <source>
        <dbReference type="ARBA" id="ARBA00022777"/>
    </source>
</evidence>
<feature type="transmembrane region" description="Helical" evidence="9">
    <location>
        <begin position="113"/>
        <end position="130"/>
    </location>
</feature>
<dbReference type="PANTHER" id="PTHR24421">
    <property type="entry name" value="NITRATE/NITRITE SENSOR PROTEIN NARX-RELATED"/>
    <property type="match status" value="1"/>
</dbReference>
<dbReference type="Gene3D" id="3.30.565.10">
    <property type="entry name" value="Histidine kinase-like ATPase, C-terminal domain"/>
    <property type="match status" value="1"/>
</dbReference>
<feature type="transmembrane region" description="Helical" evidence="9">
    <location>
        <begin position="36"/>
        <end position="56"/>
    </location>
</feature>
<dbReference type="SMART" id="SM00387">
    <property type="entry name" value="HATPase_c"/>
    <property type="match status" value="1"/>
</dbReference>
<keyword evidence="4 9" id="KW-0812">Transmembrane</keyword>
<keyword evidence="5" id="KW-0418">Kinase</keyword>
<protein>
    <recommendedName>
        <fullName evidence="10">Histidine kinase domain-containing protein</fullName>
    </recommendedName>
</protein>
<dbReference type="Pfam" id="PF02518">
    <property type="entry name" value="HATPase_c"/>
    <property type="match status" value="1"/>
</dbReference>
<dbReference type="EMBL" id="BOPC01000002">
    <property type="protein sequence ID" value="GIJ24987.1"/>
    <property type="molecule type" value="Genomic_DNA"/>
</dbReference>
<name>A0ABQ4J484_9ACTN</name>